<dbReference type="PANTHER" id="PTHR33909">
    <property type="entry name" value="SEC TRANSLOCON ACCESSORY COMPLEX SUBUNIT YAJC"/>
    <property type="match status" value="1"/>
</dbReference>
<keyword evidence="4" id="KW-0813">Transport</keyword>
<reference evidence="12" key="1">
    <citation type="journal article" date="2020" name="mSystems">
        <title>Genome- and Community-Level Interaction Insights into Carbon Utilization and Element Cycling Functions of Hydrothermarchaeota in Hydrothermal Sediment.</title>
        <authorList>
            <person name="Zhou Z."/>
            <person name="Liu Y."/>
            <person name="Xu W."/>
            <person name="Pan J."/>
            <person name="Luo Z.H."/>
            <person name="Li M."/>
        </authorList>
    </citation>
    <scope>NUCLEOTIDE SEQUENCE [LARGE SCALE GENOMIC DNA]</scope>
    <source>
        <strain evidence="12">SpSt-855</strain>
    </source>
</reference>
<proteinExistence type="inferred from homology"/>
<organism evidence="12">
    <name type="scientific">Acidobacterium capsulatum</name>
    <dbReference type="NCBI Taxonomy" id="33075"/>
    <lineage>
        <taxon>Bacteria</taxon>
        <taxon>Pseudomonadati</taxon>
        <taxon>Acidobacteriota</taxon>
        <taxon>Terriglobia</taxon>
        <taxon>Terriglobales</taxon>
        <taxon>Acidobacteriaceae</taxon>
        <taxon>Acidobacterium</taxon>
    </lineage>
</organism>
<dbReference type="GO" id="GO:0005886">
    <property type="term" value="C:plasma membrane"/>
    <property type="evidence" value="ECO:0007669"/>
    <property type="project" value="UniProtKB-SubCell"/>
</dbReference>
<dbReference type="InterPro" id="IPR003849">
    <property type="entry name" value="Preprotein_translocase_YajC"/>
</dbReference>
<feature type="transmembrane region" description="Helical" evidence="11">
    <location>
        <begin position="27"/>
        <end position="46"/>
    </location>
</feature>
<evidence type="ECO:0000256" key="9">
    <source>
        <dbReference type="ARBA" id="ARBA00023010"/>
    </source>
</evidence>
<comment type="similarity">
    <text evidence="2">Belongs to the YajC family.</text>
</comment>
<dbReference type="GO" id="GO:0015031">
    <property type="term" value="P:protein transport"/>
    <property type="evidence" value="ECO:0007669"/>
    <property type="project" value="UniProtKB-KW"/>
</dbReference>
<evidence type="ECO:0000256" key="2">
    <source>
        <dbReference type="ARBA" id="ARBA00006742"/>
    </source>
</evidence>
<comment type="subcellular location">
    <subcellularLocation>
        <location evidence="1">Cell membrane</location>
        <topology evidence="1">Single-pass membrane protein</topology>
    </subcellularLocation>
</comment>
<evidence type="ECO:0000256" key="5">
    <source>
        <dbReference type="ARBA" id="ARBA00022475"/>
    </source>
</evidence>
<comment type="caution">
    <text evidence="12">The sequence shown here is derived from an EMBL/GenBank/DDBJ whole genome shotgun (WGS) entry which is preliminary data.</text>
</comment>
<dbReference type="SMART" id="SM01323">
    <property type="entry name" value="YajC"/>
    <property type="match status" value="1"/>
</dbReference>
<dbReference type="PRINTS" id="PR01853">
    <property type="entry name" value="YAJCTRNLCASE"/>
</dbReference>
<gene>
    <name evidence="12" type="primary">yajC</name>
    <name evidence="12" type="ORF">ENW50_05810</name>
</gene>
<accession>A0A7V5CSU5</accession>
<protein>
    <recommendedName>
        <fullName evidence="3">Sec translocon accessory complex subunit YajC</fullName>
    </recommendedName>
</protein>
<evidence type="ECO:0000256" key="3">
    <source>
        <dbReference type="ARBA" id="ARBA00014962"/>
    </source>
</evidence>
<keyword evidence="10 11" id="KW-0472">Membrane</keyword>
<dbReference type="Pfam" id="PF02699">
    <property type="entry name" value="YajC"/>
    <property type="match status" value="1"/>
</dbReference>
<keyword evidence="8 11" id="KW-1133">Transmembrane helix</keyword>
<dbReference type="AlphaFoldDB" id="A0A7V5CSU5"/>
<dbReference type="EMBL" id="DTKL01000032">
    <property type="protein sequence ID" value="HGY94186.1"/>
    <property type="molecule type" value="Genomic_DNA"/>
</dbReference>
<dbReference type="NCBIfam" id="TIGR00739">
    <property type="entry name" value="yajC"/>
    <property type="match status" value="1"/>
</dbReference>
<dbReference type="PANTHER" id="PTHR33909:SF1">
    <property type="entry name" value="SEC TRANSLOCON ACCESSORY COMPLEX SUBUNIT YAJC"/>
    <property type="match status" value="1"/>
</dbReference>
<sequence>MLTLLLSALPAGKPVLALFLFASALPAGVTELLPFLFIILVFYFLLIRPNQNRQKKWQQMLSSLKAGDRITTTGGIRGVILSIKDDVVQIRVSPDNVRLEVVKSAIAAVTTQDESQK</sequence>
<evidence type="ECO:0000256" key="6">
    <source>
        <dbReference type="ARBA" id="ARBA00022692"/>
    </source>
</evidence>
<evidence type="ECO:0000313" key="12">
    <source>
        <dbReference type="EMBL" id="HGY94186.1"/>
    </source>
</evidence>
<name>A0A7V5CSU5_9BACT</name>
<evidence type="ECO:0000256" key="4">
    <source>
        <dbReference type="ARBA" id="ARBA00022448"/>
    </source>
</evidence>
<keyword evidence="6 11" id="KW-0812">Transmembrane</keyword>
<evidence type="ECO:0000256" key="7">
    <source>
        <dbReference type="ARBA" id="ARBA00022927"/>
    </source>
</evidence>
<evidence type="ECO:0000256" key="1">
    <source>
        <dbReference type="ARBA" id="ARBA00004162"/>
    </source>
</evidence>
<evidence type="ECO:0000256" key="10">
    <source>
        <dbReference type="ARBA" id="ARBA00023136"/>
    </source>
</evidence>
<keyword evidence="5" id="KW-1003">Cell membrane</keyword>
<evidence type="ECO:0000256" key="11">
    <source>
        <dbReference type="SAM" id="Phobius"/>
    </source>
</evidence>
<keyword evidence="9" id="KW-0811">Translocation</keyword>
<evidence type="ECO:0000256" key="8">
    <source>
        <dbReference type="ARBA" id="ARBA00022989"/>
    </source>
</evidence>
<keyword evidence="7" id="KW-0653">Protein transport</keyword>